<feature type="domain" description="DNA2/NAM7 helicase helicase" evidence="2">
    <location>
        <begin position="271"/>
        <end position="402"/>
    </location>
</feature>
<dbReference type="InterPro" id="IPR041679">
    <property type="entry name" value="DNA2/NAM7-like_C"/>
</dbReference>
<dbReference type="InterPro" id="IPR047187">
    <property type="entry name" value="SF1_C_Upf1"/>
</dbReference>
<feature type="compositionally biased region" description="Polar residues" evidence="1">
    <location>
        <begin position="665"/>
        <end position="677"/>
    </location>
</feature>
<protein>
    <recommendedName>
        <fullName evidence="7">NFX1-type zinc finger-containing protein 1</fullName>
    </recommendedName>
</protein>
<dbReference type="InterPro" id="IPR041677">
    <property type="entry name" value="DNA2/NAM7_AAA_11"/>
</dbReference>
<dbReference type="GO" id="GO:0031048">
    <property type="term" value="P:regulatory ncRNA-mediated heterochromatin formation"/>
    <property type="evidence" value="ECO:0007669"/>
    <property type="project" value="TreeGrafter"/>
</dbReference>
<evidence type="ECO:0000259" key="4">
    <source>
        <dbReference type="Pfam" id="PF25396"/>
    </source>
</evidence>
<name>A0AAE1AK66_9GAST</name>
<feature type="compositionally biased region" description="Polar residues" evidence="1">
    <location>
        <begin position="1417"/>
        <end position="1440"/>
    </location>
</feature>
<reference evidence="5" key="1">
    <citation type="journal article" date="2023" name="G3 (Bethesda)">
        <title>A reference genome for the long-term kleptoplast-retaining sea slug Elysia crispata morphotype clarki.</title>
        <authorList>
            <person name="Eastman K.E."/>
            <person name="Pendleton A.L."/>
            <person name="Shaikh M.A."/>
            <person name="Suttiyut T."/>
            <person name="Ogas R."/>
            <person name="Tomko P."/>
            <person name="Gavelis G."/>
            <person name="Widhalm J.R."/>
            <person name="Wisecaver J.H."/>
        </authorList>
    </citation>
    <scope>NUCLEOTIDE SEQUENCE</scope>
    <source>
        <strain evidence="5">ECLA1</strain>
    </source>
</reference>
<dbReference type="PANTHER" id="PTHR10887:SF341">
    <property type="entry name" value="NFX1-TYPE ZINC FINGER-CONTAINING PROTEIN 1"/>
    <property type="match status" value="1"/>
</dbReference>
<dbReference type="CDD" id="cd06008">
    <property type="entry name" value="NF-X1-zinc-finger"/>
    <property type="match status" value="1"/>
</dbReference>
<feature type="domain" description="ZNFX1" evidence="4">
    <location>
        <begin position="91"/>
        <end position="193"/>
    </location>
</feature>
<feature type="region of interest" description="Disordered" evidence="1">
    <location>
        <begin position="1401"/>
        <end position="1450"/>
    </location>
</feature>
<dbReference type="Gene3D" id="3.40.50.300">
    <property type="entry name" value="P-loop containing nucleotide triphosphate hydrolases"/>
    <property type="match status" value="3"/>
</dbReference>
<dbReference type="Pfam" id="PF25396">
    <property type="entry name" value="ZNFX1"/>
    <property type="match status" value="1"/>
</dbReference>
<gene>
    <name evidence="5" type="ORF">RRG08_012128</name>
</gene>
<dbReference type="InterPro" id="IPR027417">
    <property type="entry name" value="P-loop_NTPase"/>
</dbReference>
<evidence type="ECO:0000259" key="3">
    <source>
        <dbReference type="Pfam" id="PF13087"/>
    </source>
</evidence>
<evidence type="ECO:0000256" key="1">
    <source>
        <dbReference type="SAM" id="MobiDB-lite"/>
    </source>
</evidence>
<dbReference type="GO" id="GO:0031380">
    <property type="term" value="C:nuclear RNA-directed RNA polymerase complex"/>
    <property type="evidence" value="ECO:0007669"/>
    <property type="project" value="TreeGrafter"/>
</dbReference>
<dbReference type="Pfam" id="PF13086">
    <property type="entry name" value="AAA_11"/>
    <property type="match status" value="2"/>
</dbReference>
<comment type="caution">
    <text evidence="5">The sequence shown here is derived from an EMBL/GenBank/DDBJ whole genome shotgun (WGS) entry which is preliminary data.</text>
</comment>
<dbReference type="GO" id="GO:0004386">
    <property type="term" value="F:helicase activity"/>
    <property type="evidence" value="ECO:0007669"/>
    <property type="project" value="InterPro"/>
</dbReference>
<dbReference type="CDD" id="cd18808">
    <property type="entry name" value="SF1_C_Upf1"/>
    <property type="match status" value="1"/>
</dbReference>
<dbReference type="EMBL" id="JAWDGP010001680">
    <property type="protein sequence ID" value="KAK3789138.1"/>
    <property type="molecule type" value="Genomic_DNA"/>
</dbReference>
<feature type="region of interest" description="Disordered" evidence="1">
    <location>
        <begin position="653"/>
        <end position="677"/>
    </location>
</feature>
<accession>A0AAE1AK66</accession>
<dbReference type="InterPro" id="IPR057373">
    <property type="entry name" value="ZNFX1"/>
</dbReference>
<dbReference type="PANTHER" id="PTHR10887">
    <property type="entry name" value="DNA2/NAM7 HELICASE FAMILY"/>
    <property type="match status" value="1"/>
</dbReference>
<dbReference type="SUPFAM" id="SSF52540">
    <property type="entry name" value="P-loop containing nucleoside triphosphate hydrolases"/>
    <property type="match status" value="1"/>
</dbReference>
<dbReference type="CDD" id="cd17936">
    <property type="entry name" value="EEXXEc_NFX1"/>
    <property type="match status" value="1"/>
</dbReference>
<evidence type="ECO:0000313" key="5">
    <source>
        <dbReference type="EMBL" id="KAK3789138.1"/>
    </source>
</evidence>
<feature type="domain" description="DNA2/NAM7 helicase-like C-terminal" evidence="3">
    <location>
        <begin position="836"/>
        <end position="1017"/>
    </location>
</feature>
<dbReference type="Proteomes" id="UP001283361">
    <property type="component" value="Unassembled WGS sequence"/>
</dbReference>
<dbReference type="Pfam" id="PF13087">
    <property type="entry name" value="AAA_12"/>
    <property type="match status" value="1"/>
</dbReference>
<evidence type="ECO:0000313" key="6">
    <source>
        <dbReference type="Proteomes" id="UP001283361"/>
    </source>
</evidence>
<dbReference type="InterPro" id="IPR045055">
    <property type="entry name" value="DNA2/NAM7-like"/>
</dbReference>
<keyword evidence="6" id="KW-1185">Reference proteome</keyword>
<feature type="domain" description="DNA2/NAM7 helicase helicase" evidence="2">
    <location>
        <begin position="652"/>
        <end position="822"/>
    </location>
</feature>
<proteinExistence type="predicted"/>
<dbReference type="FunFam" id="3.40.50.300:FF:000742">
    <property type="entry name" value="NFX1-type zinc finger-containing protein 1"/>
    <property type="match status" value="1"/>
</dbReference>
<sequence length="1748" mass="198791">MEAHRRSRYGLTSTGGIPPDDYKRESVLPTQMDIKAEQDIFVRPSILSGGYTNKDHYLDVQFRLLKQDFVIPLRQGIREFKRSGMAKHFNSSDLRMYHDVHILGIVATGDGIDHVLKFDISKLKSVRWDGSKRLIFGSLVCLSKDGFETMAVATISNRDARALRYGHVNVNFKSGLDIIFNSTPNDEYVMAETVTFYEAYCHVLEGLQEMSENLPFEEHIVYCLKDVNHPQYLLRGRSIHYDLTTLMKDRCFFRIPDLIKTKWPSSDEMCLNKSQREAAHLALTKRLAVIQGPPGTGKTYVGLKVVETILRNQISYEGNPILVVCYTNHALDQFLEGILEFCDGIIRVGGRSKSTCLEHYNLRNLRKSKRRIIKRSVRKSLKECREELKNLGEVIQKNSKQMEFIDLGTCQYGLLLSVMDRRHQYSLRNGIRHQLSPSQSVLSCWLNLRNDDPSKSVAQNIENNMTKLILRGKFVSHHSELSADMPIEARATLYLKLVSALKSHFQHEVEKLGSCAPPHLELNQIDSYRLKLEVCKREIVPDEWIKLVLSVEQFYMIQTFVGNAGFPNSVIKTWLLGLHKGLHEQLNDTERLQARAYESNSRVQDDFVPEDVKRTAVEDEDDIDEVYFAKTNALRNSFSSIVLRLEKLRLQDDDDGDDDNDAASRVTNSSEVWQQASKPLSFTEQRRKLRRTRTMTSRQETTINDVWGIDMTERFALYKLWLERCKADLASRMVSLVKQYESVLAKKKRLMNQETVCILQNARVIGMTTTGAAKYRSVLQDVGCRIIVVEEAAEVLEAHIVTALNKHCEHLILIGDHQQLRPSPGVYELETKFGLGVSLFERLVNNQFPFVMLQEQHRMRPEISKVMRHIYPDLKDHPVVSSYEHIRGVSKDVFFIQHSESESCVEDTRSKSNNFEASYVTKLCSYLLFQGYDPSQITVLATYTGQVQAIKTCMKECKLSNDVRITTVDNFQGEENDIIILSLVRSNEGKVIGFLKVDNRVCVALSRAKKGLFIIGNFELLSSQSVLWHKILSTARSEGTVGDGLPVVCPNHPDQVKTMFCASDFDSRPLGGCGVPCNYMLKCGHLCDRKCHVFDQLHKQYICNKPCTKRCKDGHLCQRKCSQDCGECYEKIPKVIPSCRHVDLIPCSLPSKDAICSRPCEYIYADCKHKCSGKCGHCRKNSEHPQCRESVQYTWPCGHKEIVECHQKPSRYPCPHPCDAVLDCGHKCKGSCSKCLEGKVHLACGDICGKKLPCGHLCTKYCIEPCKPCSKPCPTKCKHGGCCKPGKKQEICGHICIPCKEPCRRQCKCQTCDNLCSEYCSKQPCTKRCTRTLECQHTCAGICGELCVCATCNEVNNLKEMMAYASSVKKNSDVKEMNRNVATGQIADENVKVKQYNSSWKVSSEDGSGTDKIRNMSGASSNVDQAEEVTNSKAPTQHNPVSYEDDTSRQRHKKPLLFKVPTCDHVFHVEELDSFVNSYEPEGSSFIPCPVCQTPIQRCNRYEHINLLRAKRRTKLKLALMEKSEGIPLDKTAVNNKLAASYKLITNFGLKSPIFVECASEVLALSFKTKLAFVINEINSIKPHEEGLSETETVTYMLTARKEAVLRIGKHVTAQQKGEFIVDLTSCLCRTVLLKVEYEIVDDGEKVPELLAHFTSREKLLRHDIDLKRFLEYKEHAIKLFLAKVRERVKQRFQFHLCDHIIKQVDSVFQVLRSSESKFLSEIVSRPCEIRTVGKAIDLGRFVTTDKH</sequence>
<evidence type="ECO:0008006" key="7">
    <source>
        <dbReference type="Google" id="ProtNLM"/>
    </source>
</evidence>
<organism evidence="5 6">
    <name type="scientific">Elysia crispata</name>
    <name type="common">lettuce slug</name>
    <dbReference type="NCBI Taxonomy" id="231223"/>
    <lineage>
        <taxon>Eukaryota</taxon>
        <taxon>Metazoa</taxon>
        <taxon>Spiralia</taxon>
        <taxon>Lophotrochozoa</taxon>
        <taxon>Mollusca</taxon>
        <taxon>Gastropoda</taxon>
        <taxon>Heterobranchia</taxon>
        <taxon>Euthyneura</taxon>
        <taxon>Panpulmonata</taxon>
        <taxon>Sacoglossa</taxon>
        <taxon>Placobranchoidea</taxon>
        <taxon>Plakobranchidae</taxon>
        <taxon>Elysia</taxon>
    </lineage>
</organism>
<evidence type="ECO:0000259" key="2">
    <source>
        <dbReference type="Pfam" id="PF13086"/>
    </source>
</evidence>
<feature type="region of interest" description="Disordered" evidence="1">
    <location>
        <begin position="1"/>
        <end position="22"/>
    </location>
</feature>